<feature type="chain" id="PRO_5043660850" description="Phospholipase A2 domain-containing protein" evidence="1">
    <location>
        <begin position="28"/>
        <end position="188"/>
    </location>
</feature>
<dbReference type="EMBL" id="CP125942">
    <property type="protein sequence ID" value="XAO46191.1"/>
    <property type="molecule type" value="Genomic_DNA"/>
</dbReference>
<keyword evidence="3" id="KW-1185">Reference proteome</keyword>
<dbReference type="SUPFAM" id="SSF48619">
    <property type="entry name" value="Phospholipase A2, PLA2"/>
    <property type="match status" value="1"/>
</dbReference>
<feature type="signal peptide" evidence="1">
    <location>
        <begin position="1"/>
        <end position="27"/>
    </location>
</feature>
<dbReference type="KEGG" id="gey:QMQ05_01175"/>
<accession>A0AAU6WES9</accession>
<gene>
    <name evidence="2" type="ORF">QMQ05_01175</name>
</gene>
<name>A0AAU6WES9_9MICC</name>
<dbReference type="GO" id="GO:0006644">
    <property type="term" value="P:phospholipid metabolic process"/>
    <property type="evidence" value="ECO:0007669"/>
    <property type="project" value="InterPro"/>
</dbReference>
<protein>
    <recommendedName>
        <fullName evidence="4">Phospholipase A2 domain-containing protein</fullName>
    </recommendedName>
</protein>
<dbReference type="GO" id="GO:0050482">
    <property type="term" value="P:arachidonate secretion"/>
    <property type="evidence" value="ECO:0007669"/>
    <property type="project" value="InterPro"/>
</dbReference>
<proteinExistence type="predicted"/>
<evidence type="ECO:0000313" key="3">
    <source>
        <dbReference type="Proteomes" id="UP001486888"/>
    </source>
</evidence>
<dbReference type="Gene3D" id="1.20.90.10">
    <property type="entry name" value="Phospholipase A2 domain"/>
    <property type="match status" value="1"/>
</dbReference>
<sequence>MLIKASKVLTACFEIVGLSITSLTAIAAPSFAASSSSKQKVDAAREIEETVSATLEFTSTRNGRVYFDVENAEAVGAEPSVIEIGRLLNQYSASQASPSGNIATRAGMPIWGNWCGPGHGGGIAVDTLDSLCRTHDKCYGSRGYFACSCDRALVSGIQKNAYKMGAKQRAMASAVSVYFTYSFCNPFK</sequence>
<dbReference type="RefSeq" id="WP_345472304.1">
    <property type="nucleotide sequence ID" value="NZ_CP125942.1"/>
</dbReference>
<dbReference type="Proteomes" id="UP001486888">
    <property type="component" value="Chromosome"/>
</dbReference>
<evidence type="ECO:0000313" key="2">
    <source>
        <dbReference type="EMBL" id="XAO46191.1"/>
    </source>
</evidence>
<keyword evidence="1" id="KW-0732">Signal</keyword>
<reference evidence="2 3" key="1">
    <citation type="submission" date="2023-05" db="EMBL/GenBank/DDBJ databases">
        <title>Glutamicibacter sp. B1, complete genome.</title>
        <authorList>
            <person name="Long Y.H."/>
            <person name="Fang T."/>
            <person name="Li X.Y."/>
        </authorList>
    </citation>
    <scope>NUCLEOTIDE SEQUENCE [LARGE SCALE GENOMIC DNA]</scope>
    <source>
        <strain evidence="2 3">B1</strain>
    </source>
</reference>
<dbReference type="InterPro" id="IPR036444">
    <property type="entry name" value="PLipase_A2_dom_sf"/>
</dbReference>
<evidence type="ECO:0000256" key="1">
    <source>
        <dbReference type="SAM" id="SignalP"/>
    </source>
</evidence>
<evidence type="ECO:0008006" key="4">
    <source>
        <dbReference type="Google" id="ProtNLM"/>
    </source>
</evidence>
<dbReference type="AlphaFoldDB" id="A0AAU6WES9"/>
<dbReference type="GO" id="GO:0004623">
    <property type="term" value="F:phospholipase A2 activity"/>
    <property type="evidence" value="ECO:0007669"/>
    <property type="project" value="InterPro"/>
</dbReference>
<organism evidence="2 3">
    <name type="scientific">Glutamicibacter ectropisis</name>
    <dbReference type="NCBI Taxonomy" id="3046593"/>
    <lineage>
        <taxon>Bacteria</taxon>
        <taxon>Bacillati</taxon>
        <taxon>Actinomycetota</taxon>
        <taxon>Actinomycetes</taxon>
        <taxon>Micrococcales</taxon>
        <taxon>Micrococcaceae</taxon>
        <taxon>Glutamicibacter</taxon>
    </lineage>
</organism>